<dbReference type="InParanoid" id="A0A1Z5RQM4"/>
<keyword evidence="3" id="KW-1185">Reference proteome</keyword>
<protein>
    <submittedName>
        <fullName evidence="2">Uncharacterized protein</fullName>
    </submittedName>
</protein>
<reference evidence="2 3" key="1">
    <citation type="journal article" date="2009" name="Nature">
        <title>The Sorghum bicolor genome and the diversification of grasses.</title>
        <authorList>
            <person name="Paterson A.H."/>
            <person name="Bowers J.E."/>
            <person name="Bruggmann R."/>
            <person name="Dubchak I."/>
            <person name="Grimwood J."/>
            <person name="Gundlach H."/>
            <person name="Haberer G."/>
            <person name="Hellsten U."/>
            <person name="Mitros T."/>
            <person name="Poliakov A."/>
            <person name="Schmutz J."/>
            <person name="Spannagl M."/>
            <person name="Tang H."/>
            <person name="Wang X."/>
            <person name="Wicker T."/>
            <person name="Bharti A.K."/>
            <person name="Chapman J."/>
            <person name="Feltus F.A."/>
            <person name="Gowik U."/>
            <person name="Grigoriev I.V."/>
            <person name="Lyons E."/>
            <person name="Maher C.A."/>
            <person name="Martis M."/>
            <person name="Narechania A."/>
            <person name="Otillar R.P."/>
            <person name="Penning B.W."/>
            <person name="Salamov A.A."/>
            <person name="Wang Y."/>
            <person name="Zhang L."/>
            <person name="Carpita N.C."/>
            <person name="Freeling M."/>
            <person name="Gingle A.R."/>
            <person name="Hash C.T."/>
            <person name="Keller B."/>
            <person name="Klein P."/>
            <person name="Kresovich S."/>
            <person name="McCann M.C."/>
            <person name="Ming R."/>
            <person name="Peterson D.G."/>
            <person name="Mehboob-ur-Rahman"/>
            <person name="Ware D."/>
            <person name="Westhoff P."/>
            <person name="Mayer K.F."/>
            <person name="Messing J."/>
            <person name="Rokhsar D.S."/>
        </authorList>
    </citation>
    <scope>NUCLEOTIDE SEQUENCE [LARGE SCALE GENOMIC DNA]</scope>
    <source>
        <strain evidence="3">cv. BTx623</strain>
    </source>
</reference>
<evidence type="ECO:0000313" key="2">
    <source>
        <dbReference type="EMBL" id="OQU85977.1"/>
    </source>
</evidence>
<dbReference type="Gramene" id="OQU85977">
    <property type="protein sequence ID" value="OQU85977"/>
    <property type="gene ID" value="SORBI_3004G349450"/>
</dbReference>
<name>A0A1Z5RQM4_SORBI</name>
<accession>A0A1Z5RQM4</accession>
<dbReference type="AlphaFoldDB" id="A0A1Z5RQM4"/>
<dbReference type="EMBL" id="CM000763">
    <property type="protein sequence ID" value="OQU85977.1"/>
    <property type="molecule type" value="Genomic_DNA"/>
</dbReference>
<proteinExistence type="predicted"/>
<reference evidence="3" key="2">
    <citation type="journal article" date="2018" name="Plant J.">
        <title>The Sorghum bicolor reference genome: improved assembly, gene annotations, a transcriptome atlas, and signatures of genome organization.</title>
        <authorList>
            <person name="McCormick R.F."/>
            <person name="Truong S.K."/>
            <person name="Sreedasyam A."/>
            <person name="Jenkins J."/>
            <person name="Shu S."/>
            <person name="Sims D."/>
            <person name="Kennedy M."/>
            <person name="Amirebrahimi M."/>
            <person name="Weers B.D."/>
            <person name="McKinley B."/>
            <person name="Mattison A."/>
            <person name="Morishige D.T."/>
            <person name="Grimwood J."/>
            <person name="Schmutz J."/>
            <person name="Mullet J.E."/>
        </authorList>
    </citation>
    <scope>NUCLEOTIDE SEQUENCE [LARGE SCALE GENOMIC DNA]</scope>
    <source>
        <strain evidence="3">cv. BTx623</strain>
    </source>
</reference>
<organism evidence="2 3">
    <name type="scientific">Sorghum bicolor</name>
    <name type="common">Sorghum</name>
    <name type="synonym">Sorghum vulgare</name>
    <dbReference type="NCBI Taxonomy" id="4558"/>
    <lineage>
        <taxon>Eukaryota</taxon>
        <taxon>Viridiplantae</taxon>
        <taxon>Streptophyta</taxon>
        <taxon>Embryophyta</taxon>
        <taxon>Tracheophyta</taxon>
        <taxon>Spermatophyta</taxon>
        <taxon>Magnoliopsida</taxon>
        <taxon>Liliopsida</taxon>
        <taxon>Poales</taxon>
        <taxon>Poaceae</taxon>
        <taxon>PACMAD clade</taxon>
        <taxon>Panicoideae</taxon>
        <taxon>Andropogonodae</taxon>
        <taxon>Andropogoneae</taxon>
        <taxon>Sorghinae</taxon>
        <taxon>Sorghum</taxon>
    </lineage>
</organism>
<sequence>MAATAPINKNARMEVLPLVLPSRRRRLPVPASTLLSRGGSAPRLALEPMAMARQAPRVEPLVHPRRGAPVCSAPSPARGDPGDGVATPDLRLILASLDERREQADKWQETCCKSGEGNPLSVHHHFAICTRQEQILVREVLTLYFSNQKNSTSIVKEKICSSWLSY</sequence>
<dbReference type="Proteomes" id="UP000000768">
    <property type="component" value="Chromosome 4"/>
</dbReference>
<feature type="region of interest" description="Disordered" evidence="1">
    <location>
        <begin position="61"/>
        <end position="85"/>
    </location>
</feature>
<evidence type="ECO:0000256" key="1">
    <source>
        <dbReference type="SAM" id="MobiDB-lite"/>
    </source>
</evidence>
<gene>
    <name evidence="2" type="ORF">SORBI_3004G349450</name>
</gene>
<evidence type="ECO:0000313" key="3">
    <source>
        <dbReference type="Proteomes" id="UP000000768"/>
    </source>
</evidence>